<dbReference type="SUPFAM" id="SSF56784">
    <property type="entry name" value="HAD-like"/>
    <property type="match status" value="1"/>
</dbReference>
<name>A0AAP3E0G9_9EURY</name>
<dbReference type="Gene3D" id="3.40.50.1000">
    <property type="entry name" value="HAD superfamily/HAD-like"/>
    <property type="match status" value="1"/>
</dbReference>
<dbReference type="Pfam" id="PF13419">
    <property type="entry name" value="HAD_2"/>
    <property type="match status" value="1"/>
</dbReference>
<dbReference type="InterPro" id="IPR041492">
    <property type="entry name" value="HAD_2"/>
</dbReference>
<feature type="region of interest" description="Disordered" evidence="1">
    <location>
        <begin position="157"/>
        <end position="179"/>
    </location>
</feature>
<gene>
    <name evidence="3" type="ORF">OB955_01870</name>
    <name evidence="2" type="ORF">OB960_03070</name>
</gene>
<keyword evidence="4" id="KW-1185">Reference proteome</keyword>
<evidence type="ECO:0000256" key="1">
    <source>
        <dbReference type="SAM" id="MobiDB-lite"/>
    </source>
</evidence>
<reference evidence="2 4" key="1">
    <citation type="submission" date="2022-09" db="EMBL/GenBank/DDBJ databases">
        <title>Enrichment on poylsaccharides allowed isolation of novel metabolic and taxonomic groups of Haloarchaea.</title>
        <authorList>
            <person name="Sorokin D.Y."/>
            <person name="Elcheninov A.G."/>
            <person name="Khizhniak T.V."/>
            <person name="Kolganova T.V."/>
            <person name="Kublanov I.V."/>
        </authorList>
    </citation>
    <scope>NUCLEOTIDE SEQUENCE</scope>
    <source>
        <strain evidence="3 4">AArc-m2/3/4</strain>
        <strain evidence="2">AArc-xg1-1</strain>
    </source>
</reference>
<dbReference type="EMBL" id="JAOPKA010000001">
    <property type="protein sequence ID" value="MCU4740376.1"/>
    <property type="molecule type" value="Genomic_DNA"/>
</dbReference>
<dbReference type="PANTHER" id="PTHR43434">
    <property type="entry name" value="PHOSPHOGLYCOLATE PHOSPHATASE"/>
    <property type="match status" value="1"/>
</dbReference>
<dbReference type="InterPro" id="IPR023198">
    <property type="entry name" value="PGP-like_dom2"/>
</dbReference>
<dbReference type="InterPro" id="IPR036412">
    <property type="entry name" value="HAD-like_sf"/>
</dbReference>
<evidence type="ECO:0000313" key="5">
    <source>
        <dbReference type="Proteomes" id="UP001321018"/>
    </source>
</evidence>
<dbReference type="EMBL" id="JAOPKB010000001">
    <property type="protein sequence ID" value="MCU4971489.1"/>
    <property type="molecule type" value="Genomic_DNA"/>
</dbReference>
<organism evidence="2 5">
    <name type="scientific">Natronoglomus mannanivorans</name>
    <dbReference type="NCBI Taxonomy" id="2979990"/>
    <lineage>
        <taxon>Archaea</taxon>
        <taxon>Methanobacteriati</taxon>
        <taxon>Methanobacteriota</taxon>
        <taxon>Stenosarchaea group</taxon>
        <taxon>Halobacteria</taxon>
        <taxon>Halobacteriales</taxon>
        <taxon>Natrialbaceae</taxon>
        <taxon>Natronoglomus</taxon>
    </lineage>
</organism>
<dbReference type="Gene3D" id="1.10.150.240">
    <property type="entry name" value="Putative phosphatase, domain 2"/>
    <property type="match status" value="1"/>
</dbReference>
<protein>
    <submittedName>
        <fullName evidence="2">HAD family hydrolase</fullName>
    </submittedName>
</protein>
<evidence type="ECO:0000313" key="3">
    <source>
        <dbReference type="EMBL" id="MCU4971489.1"/>
    </source>
</evidence>
<dbReference type="InterPro" id="IPR050155">
    <property type="entry name" value="HAD-like_hydrolase_sf"/>
</dbReference>
<accession>A0AAP3E0G9</accession>
<dbReference type="AlphaFoldDB" id="A0AAP3E0G9"/>
<comment type="caution">
    <text evidence="2">The sequence shown here is derived from an EMBL/GenBank/DDBJ whole genome shotgun (WGS) entry which is preliminary data.</text>
</comment>
<dbReference type="PANTHER" id="PTHR43434:SF1">
    <property type="entry name" value="PHOSPHOGLYCOLATE PHOSPHATASE"/>
    <property type="match status" value="1"/>
</dbReference>
<dbReference type="RefSeq" id="WP_338002210.1">
    <property type="nucleotide sequence ID" value="NZ_JAOPKA010000001.1"/>
</dbReference>
<dbReference type="InterPro" id="IPR023214">
    <property type="entry name" value="HAD_sf"/>
</dbReference>
<dbReference type="GO" id="GO:0006281">
    <property type="term" value="P:DNA repair"/>
    <property type="evidence" value="ECO:0007669"/>
    <property type="project" value="TreeGrafter"/>
</dbReference>
<proteinExistence type="predicted"/>
<dbReference type="SFLD" id="SFLDS00003">
    <property type="entry name" value="Haloacid_Dehalogenase"/>
    <property type="match status" value="1"/>
</dbReference>
<dbReference type="Proteomes" id="UP001321018">
    <property type="component" value="Unassembled WGS sequence"/>
</dbReference>
<keyword evidence="2" id="KW-0378">Hydrolase</keyword>
<dbReference type="GO" id="GO:0008967">
    <property type="term" value="F:phosphoglycolate phosphatase activity"/>
    <property type="evidence" value="ECO:0007669"/>
    <property type="project" value="TreeGrafter"/>
</dbReference>
<sequence length="179" mass="19435">MTDYDAVVYDLDGTLVDLNVDWNAVALDVLEVYASAAVDAPSRELWDLLAAASDFDLAPEVEAAIADHEREGARTSRRLPHAEEVLACEVPAGVCSLNCEAACRIALERHGLIAEIEAIVGRDTVETRKPDPEPLLETIRGLSATPDRTLFVGDSKRDERTAQRAGTDFEYVGNGPTRV</sequence>
<evidence type="ECO:0000313" key="2">
    <source>
        <dbReference type="EMBL" id="MCU4740376.1"/>
    </source>
</evidence>
<dbReference type="Proteomes" id="UP001320972">
    <property type="component" value="Unassembled WGS sequence"/>
</dbReference>
<evidence type="ECO:0000313" key="4">
    <source>
        <dbReference type="Proteomes" id="UP001320972"/>
    </source>
</evidence>
<dbReference type="SFLD" id="SFLDG01129">
    <property type="entry name" value="C1.5:_HAD__Beta-PGM__Phosphata"/>
    <property type="match status" value="1"/>
</dbReference>